<dbReference type="Proteomes" id="UP000190965">
    <property type="component" value="Unassembled WGS sequence"/>
</dbReference>
<accession>A0A1T2YVX2</accession>
<evidence type="ECO:0000313" key="2">
    <source>
        <dbReference type="Proteomes" id="UP000190965"/>
    </source>
</evidence>
<organism evidence="1 2">
    <name type="scientific">Pseudomonas fluorescens</name>
    <dbReference type="NCBI Taxonomy" id="294"/>
    <lineage>
        <taxon>Bacteria</taxon>
        <taxon>Pseudomonadati</taxon>
        <taxon>Pseudomonadota</taxon>
        <taxon>Gammaproteobacteria</taxon>
        <taxon>Pseudomonadales</taxon>
        <taxon>Pseudomonadaceae</taxon>
        <taxon>Pseudomonas</taxon>
    </lineage>
</organism>
<sequence>MLANAVCQSVHLQLNHRFCEQARSHIFDLHLDQGLCLLKVRYCNRNDPPPRLIDAPLIHF</sequence>
<dbReference type="EMBL" id="MSDF01000014">
    <property type="protein sequence ID" value="OPA96491.1"/>
    <property type="molecule type" value="Genomic_DNA"/>
</dbReference>
<proteinExistence type="predicted"/>
<reference evidence="1 2" key="1">
    <citation type="submission" date="2016-12" db="EMBL/GenBank/DDBJ databases">
        <title>Draft genome sequences of seven strains of Pseudomonas fluorescens that produce 4-formylaminooxyvinylglycine.</title>
        <authorList>
            <person name="Okrent R.A."/>
            <person name="Manning V.A."/>
            <person name="Trippe K.M."/>
        </authorList>
    </citation>
    <scope>NUCLEOTIDE SEQUENCE [LARGE SCALE GENOMIC DNA]</scope>
    <source>
        <strain evidence="1 2">P5A</strain>
    </source>
</reference>
<protein>
    <submittedName>
        <fullName evidence="1">Uncharacterized protein</fullName>
    </submittedName>
</protein>
<evidence type="ECO:0000313" key="1">
    <source>
        <dbReference type="EMBL" id="OPA96491.1"/>
    </source>
</evidence>
<comment type="caution">
    <text evidence="1">The sequence shown here is derived from an EMBL/GenBank/DDBJ whole genome shotgun (WGS) entry which is preliminary data.</text>
</comment>
<gene>
    <name evidence="1" type="ORF">BFW87_09165</name>
</gene>
<dbReference type="AlphaFoldDB" id="A0A1T2YVX2"/>
<name>A0A1T2YVX2_PSEFL</name>